<feature type="transmembrane region" description="Helical" evidence="12">
    <location>
        <begin position="47"/>
        <end position="74"/>
    </location>
</feature>
<evidence type="ECO:0000313" key="17">
    <source>
        <dbReference type="Proteomes" id="UP000269669"/>
    </source>
</evidence>
<evidence type="ECO:0000256" key="6">
    <source>
        <dbReference type="ARBA" id="ARBA00022723"/>
    </source>
</evidence>
<keyword evidence="5 12" id="KW-0812">Transmembrane</keyword>
<feature type="domain" description="Cytochrome b/b6 N-terminal region profile" evidence="13">
    <location>
        <begin position="19"/>
        <end position="230"/>
    </location>
</feature>
<dbReference type="GO" id="GO:0022904">
    <property type="term" value="P:respiratory electron transport chain"/>
    <property type="evidence" value="ECO:0007669"/>
    <property type="project" value="InterPro"/>
</dbReference>
<dbReference type="SUPFAM" id="SSF81648">
    <property type="entry name" value="a domain/subunit of cytochrome bc1 complex (Ubiquinol-cytochrome c reductase)"/>
    <property type="match status" value="1"/>
</dbReference>
<organism evidence="16 17">
    <name type="scientific">Edaphobacter aggregans</name>
    <dbReference type="NCBI Taxonomy" id="570835"/>
    <lineage>
        <taxon>Bacteria</taxon>
        <taxon>Pseudomonadati</taxon>
        <taxon>Acidobacteriota</taxon>
        <taxon>Terriglobia</taxon>
        <taxon>Terriglobales</taxon>
        <taxon>Acidobacteriaceae</taxon>
        <taxon>Edaphobacter</taxon>
    </lineage>
</organism>
<evidence type="ECO:0000256" key="2">
    <source>
        <dbReference type="ARBA" id="ARBA00022448"/>
    </source>
</evidence>
<comment type="subcellular location">
    <subcellularLocation>
        <location evidence="1">Membrane</location>
        <topology evidence="1">Multi-pass membrane protein</topology>
    </subcellularLocation>
</comment>
<evidence type="ECO:0000259" key="15">
    <source>
        <dbReference type="PROSITE" id="PS51007"/>
    </source>
</evidence>
<dbReference type="InterPro" id="IPR009056">
    <property type="entry name" value="Cyt_c-like_dom"/>
</dbReference>
<feature type="transmembrane region" description="Helical" evidence="12">
    <location>
        <begin position="131"/>
        <end position="152"/>
    </location>
</feature>
<dbReference type="InterPro" id="IPR005798">
    <property type="entry name" value="Cyt_b/b6_C"/>
</dbReference>
<keyword evidence="7" id="KW-0249">Electron transport</keyword>
<keyword evidence="9 11" id="KW-0408">Iron</keyword>
<evidence type="ECO:0000256" key="11">
    <source>
        <dbReference type="PROSITE-ProRule" id="PRU00433"/>
    </source>
</evidence>
<dbReference type="Gene3D" id="1.10.760.10">
    <property type="entry name" value="Cytochrome c-like domain"/>
    <property type="match status" value="1"/>
</dbReference>
<evidence type="ECO:0000256" key="1">
    <source>
        <dbReference type="ARBA" id="ARBA00004141"/>
    </source>
</evidence>
<name>A0A3R9QII4_9BACT</name>
<dbReference type="Pfam" id="PF00034">
    <property type="entry name" value="Cytochrom_C"/>
    <property type="match status" value="1"/>
</dbReference>
<dbReference type="PROSITE" id="PS51003">
    <property type="entry name" value="CYTB_CTER"/>
    <property type="match status" value="1"/>
</dbReference>
<dbReference type="InterPro" id="IPR016174">
    <property type="entry name" value="Di-haem_cyt_TM"/>
</dbReference>
<gene>
    <name evidence="16" type="ORF">EDE15_2890</name>
</gene>
<dbReference type="AlphaFoldDB" id="A0A3R9QII4"/>
<keyword evidence="3 11" id="KW-0349">Heme</keyword>
<evidence type="ECO:0000259" key="14">
    <source>
        <dbReference type="PROSITE" id="PS51003"/>
    </source>
</evidence>
<sequence>MPDPEHPLSQENQRPISGWMKWLDRRTDIHSLLNEALDEPIPGGARWAYVFGSGLLYLFLSQVITGVFLTLYYVPSSDHAHTTVSYISKVVSSGLFLRSIHAYGATAIIILLFLHISQTLLYGSYKGRRELLWLSGCFLLALMLGMAFTGYLLPWDQKAYFATAVGTNIISEVPLIGEPLQQLLRGGPQMGTLTLSRFFVLHVFVLPGMLIAFIAMHVFLFRKAGAAGPFKEDPVYPKLPTQKFYPRQLVMDMVASLLIVLALALVAYFVPVHLGPEANTSDTSYIPRPEWYYLPIFQWLKVVSGRWSLFGGILLPGLLALLFAAIPFLDRGRERRPWKRPVVVAGFAIFVACYAGLGAISYRDDRTDQNVAAQLTRQKQAEIDYMRQPFQIQSQPSNPVPVALVTADPLIAKGTAIFAEQPCGGCHGDRGEGTTEAPALIGIGQKYSSNQLAFLLHHRTPQMIKGGMPPVDLNQADTDALVAYLRSLK</sequence>
<dbReference type="OrthoDB" id="9804503at2"/>
<evidence type="ECO:0000256" key="5">
    <source>
        <dbReference type="ARBA" id="ARBA00022692"/>
    </source>
</evidence>
<dbReference type="Pfam" id="PF00033">
    <property type="entry name" value="Cytochrome_B"/>
    <property type="match status" value="1"/>
</dbReference>
<dbReference type="GO" id="GO:0020037">
    <property type="term" value="F:heme binding"/>
    <property type="evidence" value="ECO:0007669"/>
    <property type="project" value="InterPro"/>
</dbReference>
<dbReference type="Pfam" id="PF00032">
    <property type="entry name" value="Cytochrom_B_C"/>
    <property type="match status" value="1"/>
</dbReference>
<dbReference type="InterPro" id="IPR027387">
    <property type="entry name" value="Cytb/b6-like_sf"/>
</dbReference>
<reference evidence="16 17" key="1">
    <citation type="submission" date="2018-12" db="EMBL/GenBank/DDBJ databases">
        <title>Sequencing of bacterial isolates from soil warming experiment in Harvard Forest, Massachusetts, USA.</title>
        <authorList>
            <person name="Deangelis K."/>
        </authorList>
    </citation>
    <scope>NUCLEOTIDE SEQUENCE [LARGE SCALE GENOMIC DNA]</scope>
    <source>
        <strain evidence="16 17">EB153</strain>
    </source>
</reference>
<dbReference type="CDD" id="cd00284">
    <property type="entry name" value="Cytochrome_b_N"/>
    <property type="match status" value="1"/>
</dbReference>
<evidence type="ECO:0000256" key="12">
    <source>
        <dbReference type="SAM" id="Phobius"/>
    </source>
</evidence>
<dbReference type="InterPro" id="IPR036909">
    <property type="entry name" value="Cyt_c-like_dom_sf"/>
</dbReference>
<dbReference type="PANTHER" id="PTHR19271">
    <property type="entry name" value="CYTOCHROME B"/>
    <property type="match status" value="1"/>
</dbReference>
<dbReference type="PANTHER" id="PTHR19271:SF16">
    <property type="entry name" value="CYTOCHROME B"/>
    <property type="match status" value="1"/>
</dbReference>
<keyword evidence="17" id="KW-1185">Reference proteome</keyword>
<accession>A0A3R9QII4</accession>
<evidence type="ECO:0000256" key="4">
    <source>
        <dbReference type="ARBA" id="ARBA00022660"/>
    </source>
</evidence>
<dbReference type="PROSITE" id="PS51007">
    <property type="entry name" value="CYTC"/>
    <property type="match status" value="1"/>
</dbReference>
<dbReference type="RefSeq" id="WP_125485853.1">
    <property type="nucleotide sequence ID" value="NZ_RSDW01000001.1"/>
</dbReference>
<dbReference type="GO" id="GO:0009055">
    <property type="term" value="F:electron transfer activity"/>
    <property type="evidence" value="ECO:0007669"/>
    <property type="project" value="InterPro"/>
</dbReference>
<dbReference type="InterPro" id="IPR005797">
    <property type="entry name" value="Cyt_b/b6_N"/>
</dbReference>
<dbReference type="InterPro" id="IPR048259">
    <property type="entry name" value="Cytochrome_b_N_euk/bac"/>
</dbReference>
<feature type="domain" description="Cytochrome c" evidence="15">
    <location>
        <begin position="409"/>
        <end position="489"/>
    </location>
</feature>
<dbReference type="EMBL" id="RSDW01000001">
    <property type="protein sequence ID" value="RSL17358.1"/>
    <property type="molecule type" value="Genomic_DNA"/>
</dbReference>
<dbReference type="PROSITE" id="PS51002">
    <property type="entry name" value="CYTB_NTER"/>
    <property type="match status" value="1"/>
</dbReference>
<dbReference type="SUPFAM" id="SSF46626">
    <property type="entry name" value="Cytochrome c"/>
    <property type="match status" value="1"/>
</dbReference>
<keyword evidence="6 11" id="KW-0479">Metal-binding</keyword>
<feature type="transmembrane region" description="Helical" evidence="12">
    <location>
        <begin position="197"/>
        <end position="221"/>
    </location>
</feature>
<keyword evidence="2" id="KW-0813">Transport</keyword>
<dbReference type="GO" id="GO:0016020">
    <property type="term" value="C:membrane"/>
    <property type="evidence" value="ECO:0007669"/>
    <property type="project" value="UniProtKB-SubCell"/>
</dbReference>
<evidence type="ECO:0000313" key="16">
    <source>
        <dbReference type="EMBL" id="RSL17358.1"/>
    </source>
</evidence>
<protein>
    <submittedName>
        <fullName evidence="16">Ubiquinol-cytochrome c reductase cytochrome b subunit</fullName>
    </submittedName>
</protein>
<evidence type="ECO:0000256" key="9">
    <source>
        <dbReference type="ARBA" id="ARBA00023004"/>
    </source>
</evidence>
<dbReference type="Gene3D" id="1.20.810.10">
    <property type="entry name" value="Cytochrome Bc1 Complex, Chain C"/>
    <property type="match status" value="1"/>
</dbReference>
<dbReference type="GO" id="GO:0046872">
    <property type="term" value="F:metal ion binding"/>
    <property type="evidence" value="ECO:0007669"/>
    <property type="project" value="UniProtKB-KW"/>
</dbReference>
<feature type="transmembrane region" description="Helical" evidence="12">
    <location>
        <begin position="249"/>
        <end position="270"/>
    </location>
</feature>
<feature type="domain" description="Cytochrome b/b6 C-terminal region profile" evidence="14">
    <location>
        <begin position="234"/>
        <end position="360"/>
    </location>
</feature>
<dbReference type="InterPro" id="IPR036150">
    <property type="entry name" value="Cyt_b/b6_C_sf"/>
</dbReference>
<feature type="transmembrane region" description="Helical" evidence="12">
    <location>
        <begin position="307"/>
        <end position="329"/>
    </location>
</feature>
<feature type="transmembrane region" description="Helical" evidence="12">
    <location>
        <begin position="95"/>
        <end position="116"/>
    </location>
</feature>
<evidence type="ECO:0000256" key="3">
    <source>
        <dbReference type="ARBA" id="ARBA00022617"/>
    </source>
</evidence>
<dbReference type="GO" id="GO:0016491">
    <property type="term" value="F:oxidoreductase activity"/>
    <property type="evidence" value="ECO:0007669"/>
    <property type="project" value="InterPro"/>
</dbReference>
<keyword evidence="4" id="KW-0679">Respiratory chain</keyword>
<evidence type="ECO:0000259" key="13">
    <source>
        <dbReference type="PROSITE" id="PS51002"/>
    </source>
</evidence>
<feature type="transmembrane region" description="Helical" evidence="12">
    <location>
        <begin position="341"/>
        <end position="362"/>
    </location>
</feature>
<keyword evidence="8 12" id="KW-1133">Transmembrane helix</keyword>
<comment type="caution">
    <text evidence="16">The sequence shown here is derived from an EMBL/GenBank/DDBJ whole genome shotgun (WGS) entry which is preliminary data.</text>
</comment>
<keyword evidence="10 12" id="KW-0472">Membrane</keyword>
<dbReference type="SUPFAM" id="SSF81342">
    <property type="entry name" value="Transmembrane di-heme cytochromes"/>
    <property type="match status" value="1"/>
</dbReference>
<evidence type="ECO:0000256" key="10">
    <source>
        <dbReference type="ARBA" id="ARBA00023136"/>
    </source>
</evidence>
<dbReference type="Proteomes" id="UP000269669">
    <property type="component" value="Unassembled WGS sequence"/>
</dbReference>
<proteinExistence type="predicted"/>
<evidence type="ECO:0000256" key="7">
    <source>
        <dbReference type="ARBA" id="ARBA00022982"/>
    </source>
</evidence>
<evidence type="ECO:0000256" key="8">
    <source>
        <dbReference type="ARBA" id="ARBA00022989"/>
    </source>
</evidence>